<dbReference type="RefSeq" id="WP_130432956.1">
    <property type="nucleotide sequence ID" value="NZ_SGXF01000001.1"/>
</dbReference>
<gene>
    <name evidence="3" type="ORF">EV209_0632</name>
</gene>
<sequence length="210" mass="23663">MKETLYFSVDQNVEVTNEEIYLGKIATLWCRDKAVLSKAMACKLGKMPSGKESFRVFSAVEVIQALQTADPNVEVTNLGTPDFVVHYHRGKKPDALWEFIKTAVICLVVFFGAAFAIMTFNSDVSIRPMFQEVYKMLTGVEQEGFTILELTYSIGLAAGILVFYNHFRRKKVMEDPTPLEVQMRLYEQDVNTAVIENSNRGKEQKGVDGA</sequence>
<keyword evidence="4" id="KW-1185">Reference proteome</keyword>
<keyword evidence="1" id="KW-0472">Membrane</keyword>
<dbReference type="EMBL" id="SGXF01000001">
    <property type="protein sequence ID" value="RZT02513.1"/>
    <property type="molecule type" value="Genomic_DNA"/>
</dbReference>
<evidence type="ECO:0000256" key="1">
    <source>
        <dbReference type="SAM" id="Phobius"/>
    </source>
</evidence>
<dbReference type="Proteomes" id="UP000292927">
    <property type="component" value="Unassembled WGS sequence"/>
</dbReference>
<dbReference type="OrthoDB" id="9782754at2"/>
<evidence type="ECO:0000313" key="4">
    <source>
        <dbReference type="Proteomes" id="UP000292927"/>
    </source>
</evidence>
<organism evidence="3 4">
    <name type="scientific">Cuneatibacter caecimuris</name>
    <dbReference type="NCBI Taxonomy" id="1796618"/>
    <lineage>
        <taxon>Bacteria</taxon>
        <taxon>Bacillati</taxon>
        <taxon>Bacillota</taxon>
        <taxon>Clostridia</taxon>
        <taxon>Lachnospirales</taxon>
        <taxon>Lachnospiraceae</taxon>
        <taxon>Cuneatibacter</taxon>
    </lineage>
</organism>
<protein>
    <submittedName>
        <fullName evidence="3">Stage V sporulation protein AA</fullName>
    </submittedName>
</protein>
<name>A0A4Q7PNW4_9FIRM</name>
<feature type="transmembrane region" description="Helical" evidence="1">
    <location>
        <begin position="99"/>
        <end position="120"/>
    </location>
</feature>
<feature type="domain" description="Stage V sporulation protein AA" evidence="2">
    <location>
        <begin position="3"/>
        <end position="88"/>
    </location>
</feature>
<reference evidence="3 4" key="1">
    <citation type="submission" date="2019-02" db="EMBL/GenBank/DDBJ databases">
        <title>Genomic Encyclopedia of Type Strains, Phase IV (KMG-IV): sequencing the most valuable type-strain genomes for metagenomic binning, comparative biology and taxonomic classification.</title>
        <authorList>
            <person name="Goeker M."/>
        </authorList>
    </citation>
    <scope>NUCLEOTIDE SEQUENCE [LARGE SCALE GENOMIC DNA]</scope>
    <source>
        <strain evidence="3 4">DSM 29486</strain>
    </source>
</reference>
<feature type="transmembrane region" description="Helical" evidence="1">
    <location>
        <begin position="144"/>
        <end position="164"/>
    </location>
</feature>
<dbReference type="InterPro" id="IPR021997">
    <property type="entry name" value="SporV_AA"/>
</dbReference>
<dbReference type="Pfam" id="PF12164">
    <property type="entry name" value="SporV_AA"/>
    <property type="match status" value="1"/>
</dbReference>
<evidence type="ECO:0000313" key="3">
    <source>
        <dbReference type="EMBL" id="RZT02513.1"/>
    </source>
</evidence>
<comment type="caution">
    <text evidence="3">The sequence shown here is derived from an EMBL/GenBank/DDBJ whole genome shotgun (WGS) entry which is preliminary data.</text>
</comment>
<evidence type="ECO:0000259" key="2">
    <source>
        <dbReference type="Pfam" id="PF12164"/>
    </source>
</evidence>
<dbReference type="InterPro" id="IPR038548">
    <property type="entry name" value="SporV_AA_N_sf"/>
</dbReference>
<dbReference type="Gene3D" id="2.60.480.10">
    <property type="entry name" value="eubacterium ventriosum atcc domain"/>
    <property type="match status" value="1"/>
</dbReference>
<dbReference type="AlphaFoldDB" id="A0A4Q7PNW4"/>
<accession>A0A4Q7PNW4</accession>
<proteinExistence type="predicted"/>
<keyword evidence="1" id="KW-0812">Transmembrane</keyword>
<keyword evidence="1" id="KW-1133">Transmembrane helix</keyword>